<keyword evidence="1" id="KW-0812">Transmembrane</keyword>
<accession>A0A1I7RMK9</accession>
<proteinExistence type="predicted"/>
<keyword evidence="4" id="KW-1185">Reference proteome</keyword>
<reference evidence="5" key="1">
    <citation type="submission" date="2016-11" db="UniProtKB">
        <authorList>
            <consortium name="WormBaseParasite"/>
        </authorList>
    </citation>
    <scope>IDENTIFICATION</scope>
</reference>
<dbReference type="Proteomes" id="UP000582659">
    <property type="component" value="Unassembled WGS sequence"/>
</dbReference>
<dbReference type="WBParaSite" id="BXY_0194400.1">
    <property type="protein sequence ID" value="BXY_0194400.1"/>
    <property type="gene ID" value="BXY_0194400"/>
</dbReference>
<evidence type="ECO:0000313" key="3">
    <source>
        <dbReference type="Proteomes" id="UP000095284"/>
    </source>
</evidence>
<feature type="transmembrane region" description="Helical" evidence="1">
    <location>
        <begin position="85"/>
        <end position="104"/>
    </location>
</feature>
<sequence length="146" mass="15649">MLCDVVFGRGGVGGGGRGGFGGFAIARAGGGGFRGGAAGVGGFGGGGMTYEEKMGNCTLDKLKENPFMLHKIARQQCEKEDWQRTLLFVVGGVVFFVILCLLSGCFQTCEVYLLTCRGGEPLFFRRDMIIREGVRGYRIAVPTRSF</sequence>
<evidence type="ECO:0000313" key="4">
    <source>
        <dbReference type="Proteomes" id="UP000659654"/>
    </source>
</evidence>
<name>A0A1I7RMK9_BURXY</name>
<dbReference type="Proteomes" id="UP000659654">
    <property type="component" value="Unassembled WGS sequence"/>
</dbReference>
<dbReference type="EMBL" id="CAJFDI010000005">
    <property type="protein sequence ID" value="CAD5232770.1"/>
    <property type="molecule type" value="Genomic_DNA"/>
</dbReference>
<keyword evidence="1" id="KW-1133">Transmembrane helix</keyword>
<keyword evidence="1" id="KW-0472">Membrane</keyword>
<reference evidence="2" key="2">
    <citation type="submission" date="2020-09" db="EMBL/GenBank/DDBJ databases">
        <authorList>
            <person name="Kikuchi T."/>
        </authorList>
    </citation>
    <scope>NUCLEOTIDE SEQUENCE</scope>
    <source>
        <strain evidence="2">Ka4C1</strain>
    </source>
</reference>
<evidence type="ECO:0000256" key="1">
    <source>
        <dbReference type="SAM" id="Phobius"/>
    </source>
</evidence>
<protein>
    <submittedName>
        <fullName evidence="2">(pine wood nematode) hypothetical protein</fullName>
    </submittedName>
</protein>
<evidence type="ECO:0000313" key="5">
    <source>
        <dbReference type="WBParaSite" id="BXY_0194400.1"/>
    </source>
</evidence>
<dbReference type="AlphaFoldDB" id="A0A1I7RMK9"/>
<gene>
    <name evidence="2" type="ORF">BXYJ_LOCUS12861</name>
</gene>
<dbReference type="Proteomes" id="UP000095284">
    <property type="component" value="Unplaced"/>
</dbReference>
<organism evidence="3 5">
    <name type="scientific">Bursaphelenchus xylophilus</name>
    <name type="common">Pinewood nematode worm</name>
    <name type="synonym">Aphelenchoides xylophilus</name>
    <dbReference type="NCBI Taxonomy" id="6326"/>
    <lineage>
        <taxon>Eukaryota</taxon>
        <taxon>Metazoa</taxon>
        <taxon>Ecdysozoa</taxon>
        <taxon>Nematoda</taxon>
        <taxon>Chromadorea</taxon>
        <taxon>Rhabditida</taxon>
        <taxon>Tylenchina</taxon>
        <taxon>Tylenchomorpha</taxon>
        <taxon>Aphelenchoidea</taxon>
        <taxon>Aphelenchoididae</taxon>
        <taxon>Bursaphelenchus</taxon>
    </lineage>
</organism>
<dbReference type="EMBL" id="CAJFCV020000005">
    <property type="protein sequence ID" value="CAG9125725.1"/>
    <property type="molecule type" value="Genomic_DNA"/>
</dbReference>
<evidence type="ECO:0000313" key="2">
    <source>
        <dbReference type="EMBL" id="CAD5232770.1"/>
    </source>
</evidence>